<keyword evidence="4 6" id="KW-1133">Transmembrane helix</keyword>
<feature type="signal peptide" evidence="7">
    <location>
        <begin position="1"/>
        <end position="25"/>
    </location>
</feature>
<proteinExistence type="predicted"/>
<dbReference type="PANTHER" id="PTHR43478:SF1">
    <property type="entry name" value="NA+_H+ ANTIPORTER NHAC-LIKE C-TERMINAL DOMAIN-CONTAINING PROTEIN"/>
    <property type="match status" value="1"/>
</dbReference>
<name>A0A7X2MX80_9CLOT</name>
<feature type="transmembrane region" description="Helical" evidence="6">
    <location>
        <begin position="63"/>
        <end position="87"/>
    </location>
</feature>
<evidence type="ECO:0000256" key="7">
    <source>
        <dbReference type="SAM" id="SignalP"/>
    </source>
</evidence>
<feature type="transmembrane region" description="Helical" evidence="6">
    <location>
        <begin position="432"/>
        <end position="453"/>
    </location>
</feature>
<evidence type="ECO:0000256" key="6">
    <source>
        <dbReference type="SAM" id="Phobius"/>
    </source>
</evidence>
<keyword evidence="5 6" id="KW-0472">Membrane</keyword>
<evidence type="ECO:0000256" key="1">
    <source>
        <dbReference type="ARBA" id="ARBA00004651"/>
    </source>
</evidence>
<protein>
    <submittedName>
        <fullName evidence="9">Na+/H+ antiporter NhaC family protein</fullName>
    </submittedName>
</protein>
<organism evidence="9 10">
    <name type="scientific">Inconstantimicrobium porci</name>
    <dbReference type="NCBI Taxonomy" id="2652291"/>
    <lineage>
        <taxon>Bacteria</taxon>
        <taxon>Bacillati</taxon>
        <taxon>Bacillota</taxon>
        <taxon>Clostridia</taxon>
        <taxon>Eubacteriales</taxon>
        <taxon>Clostridiaceae</taxon>
        <taxon>Inconstantimicrobium</taxon>
    </lineage>
</organism>
<feature type="transmembrane region" description="Helical" evidence="6">
    <location>
        <begin position="229"/>
        <end position="254"/>
    </location>
</feature>
<feature type="transmembrane region" description="Helical" evidence="6">
    <location>
        <begin position="297"/>
        <end position="317"/>
    </location>
</feature>
<dbReference type="AlphaFoldDB" id="A0A7X2MX80"/>
<feature type="chain" id="PRO_5031257833" evidence="7">
    <location>
        <begin position="26"/>
        <end position="570"/>
    </location>
</feature>
<feature type="transmembrane region" description="Helical" evidence="6">
    <location>
        <begin position="395"/>
        <end position="412"/>
    </location>
</feature>
<feature type="transmembrane region" description="Helical" evidence="6">
    <location>
        <begin position="107"/>
        <end position="127"/>
    </location>
</feature>
<comment type="subcellular location">
    <subcellularLocation>
        <location evidence="1">Cell membrane</location>
        <topology evidence="1">Multi-pass membrane protein</topology>
    </subcellularLocation>
</comment>
<feature type="domain" description="Na+/H+ antiporter NhaC-like C-terminal" evidence="8">
    <location>
        <begin position="203"/>
        <end position="533"/>
    </location>
</feature>
<feature type="transmembrane region" description="Helical" evidence="6">
    <location>
        <begin position="187"/>
        <end position="209"/>
    </location>
</feature>
<evidence type="ECO:0000313" key="10">
    <source>
        <dbReference type="Proteomes" id="UP000460287"/>
    </source>
</evidence>
<dbReference type="EMBL" id="VULX01000004">
    <property type="protein sequence ID" value="MSR90759.1"/>
    <property type="molecule type" value="Genomic_DNA"/>
</dbReference>
<comment type="caution">
    <text evidence="9">The sequence shown here is derived from an EMBL/GenBank/DDBJ whole genome shotgun (WGS) entry which is preliminary data.</text>
</comment>
<sequence length="570" mass="60891">MKNRKKIFLLSFTLFLLSFCTIALGAEKDAAQVNAVKFGLLTLLPPLIAIVLAFVTKNVVISLFLGILVGCVILQFNGTSNIFYALIHGFLDMTQRMLNSIADPWNAGIVLQVLAIGGLISLVSKMGGAKAVAEALSKKAKTPKSAQMISWLLGILVFFDDYANSLIVGPIMRPIADKLKVSREKLAFVIDATAAPIAGLAIISTWIGLEVGLIKDGFSQQLGQDVNGFGIFLNTIPYRFYNILILAFVVITALSSREFGPMLKAERATRVRSKKADKENVVIDTDLEPVEGIKLSVWNAIIPIGTLIIAALVGFYYSGYKTILAGKDASLIALVNNSPASFAAIRECFGQADASIVLFQAALIATIVAIIMAFFKKIFSVSKAVEVWIEGMKPLVITGVILILAWSLSSVIKELGTAKFLVSILSDSVPQFLLPSIIFIFGSVISFATGTAYGTMGILMPLAIPLAFAISPDMGYVTVSISAVLTGAIFGDHCSPISDTTILSSMGAGCHHIDHVKTQIWYALFVAAVTIIFGYIPAGLGLPIYIILPVAIAALTGLTYLIGKPVEGNE</sequence>
<dbReference type="Pfam" id="PF03553">
    <property type="entry name" value="Na_H_antiporter"/>
    <property type="match status" value="1"/>
</dbReference>
<keyword evidence="10" id="KW-1185">Reference proteome</keyword>
<keyword evidence="3 6" id="KW-0812">Transmembrane</keyword>
<dbReference type="InterPro" id="IPR018461">
    <property type="entry name" value="Na/H_Antiport_NhaC-like_C"/>
</dbReference>
<evidence type="ECO:0000256" key="5">
    <source>
        <dbReference type="ARBA" id="ARBA00023136"/>
    </source>
</evidence>
<evidence type="ECO:0000256" key="3">
    <source>
        <dbReference type="ARBA" id="ARBA00022692"/>
    </source>
</evidence>
<dbReference type="Proteomes" id="UP000460287">
    <property type="component" value="Unassembled WGS sequence"/>
</dbReference>
<evidence type="ECO:0000313" key="9">
    <source>
        <dbReference type="EMBL" id="MSR90759.1"/>
    </source>
</evidence>
<accession>A0A7X2MX80</accession>
<feature type="transmembrane region" description="Helical" evidence="6">
    <location>
        <begin position="544"/>
        <end position="563"/>
    </location>
</feature>
<dbReference type="RefSeq" id="WP_154530640.1">
    <property type="nucleotide sequence ID" value="NZ_JAQXTV010000021.1"/>
</dbReference>
<reference evidence="9 10" key="1">
    <citation type="submission" date="2019-08" db="EMBL/GenBank/DDBJ databases">
        <title>In-depth cultivation of the pig gut microbiome towards novel bacterial diversity and tailored functional studies.</title>
        <authorList>
            <person name="Wylensek D."/>
            <person name="Hitch T.C.A."/>
            <person name="Clavel T."/>
        </authorList>
    </citation>
    <scope>NUCLEOTIDE SEQUENCE [LARGE SCALE GENOMIC DNA]</scope>
    <source>
        <strain evidence="9 10">WCA-383-APC-5B</strain>
    </source>
</reference>
<feature type="transmembrane region" description="Helical" evidence="6">
    <location>
        <begin position="520"/>
        <end position="538"/>
    </location>
</feature>
<evidence type="ECO:0000259" key="8">
    <source>
        <dbReference type="Pfam" id="PF03553"/>
    </source>
</evidence>
<feature type="transmembrane region" description="Helical" evidence="6">
    <location>
        <begin position="148"/>
        <end position="167"/>
    </location>
</feature>
<gene>
    <name evidence="9" type="ORF">FYJ33_04815</name>
</gene>
<feature type="transmembrane region" description="Helical" evidence="6">
    <location>
        <begin position="357"/>
        <end position="375"/>
    </location>
</feature>
<dbReference type="PANTHER" id="PTHR43478">
    <property type="entry name" value="NA+/H+ ANTIPORTER-RELATED"/>
    <property type="match status" value="1"/>
</dbReference>
<keyword evidence="2" id="KW-1003">Cell membrane</keyword>
<evidence type="ECO:0000256" key="4">
    <source>
        <dbReference type="ARBA" id="ARBA00022989"/>
    </source>
</evidence>
<dbReference type="GO" id="GO:0005886">
    <property type="term" value="C:plasma membrane"/>
    <property type="evidence" value="ECO:0007669"/>
    <property type="project" value="UniProtKB-SubCell"/>
</dbReference>
<evidence type="ECO:0000256" key="2">
    <source>
        <dbReference type="ARBA" id="ARBA00022475"/>
    </source>
</evidence>
<keyword evidence="7" id="KW-0732">Signal</keyword>
<feature type="transmembrane region" description="Helical" evidence="6">
    <location>
        <begin position="35"/>
        <end position="56"/>
    </location>
</feature>